<dbReference type="EMBL" id="KQ257474">
    <property type="protein sequence ID" value="KNC95889.1"/>
    <property type="molecule type" value="Genomic_DNA"/>
</dbReference>
<gene>
    <name evidence="2" type="ORF">SPPG_09571</name>
</gene>
<keyword evidence="3" id="KW-1185">Reference proteome</keyword>
<evidence type="ECO:0000313" key="3">
    <source>
        <dbReference type="Proteomes" id="UP000053201"/>
    </source>
</evidence>
<accession>A0A0L0H4I3</accession>
<dbReference type="VEuPathDB" id="FungiDB:SPPG_09571"/>
<name>A0A0L0H4I3_SPIPD</name>
<evidence type="ECO:0000313" key="2">
    <source>
        <dbReference type="EMBL" id="KNC95889.1"/>
    </source>
</evidence>
<organism evidence="2 3">
    <name type="scientific">Spizellomyces punctatus (strain DAOM BR117)</name>
    <dbReference type="NCBI Taxonomy" id="645134"/>
    <lineage>
        <taxon>Eukaryota</taxon>
        <taxon>Fungi</taxon>
        <taxon>Fungi incertae sedis</taxon>
        <taxon>Chytridiomycota</taxon>
        <taxon>Chytridiomycota incertae sedis</taxon>
        <taxon>Chytridiomycetes</taxon>
        <taxon>Spizellomycetales</taxon>
        <taxon>Spizellomycetaceae</taxon>
        <taxon>Spizellomyces</taxon>
    </lineage>
</organism>
<dbReference type="Proteomes" id="UP000053201">
    <property type="component" value="Unassembled WGS sequence"/>
</dbReference>
<reference evidence="2 3" key="1">
    <citation type="submission" date="2009-08" db="EMBL/GenBank/DDBJ databases">
        <title>The Genome Sequence of Spizellomyces punctatus strain DAOM BR117.</title>
        <authorList>
            <consortium name="The Broad Institute Genome Sequencing Platform"/>
            <person name="Russ C."/>
            <person name="Cuomo C."/>
            <person name="Shea T."/>
            <person name="Young S.K."/>
            <person name="Zeng Q."/>
            <person name="Koehrsen M."/>
            <person name="Haas B."/>
            <person name="Borodovsky M."/>
            <person name="Guigo R."/>
            <person name="Alvarado L."/>
            <person name="Berlin A."/>
            <person name="Bochicchio J."/>
            <person name="Borenstein D."/>
            <person name="Chapman S."/>
            <person name="Chen Z."/>
            <person name="Engels R."/>
            <person name="Freedman E."/>
            <person name="Gellesch M."/>
            <person name="Goldberg J."/>
            <person name="Griggs A."/>
            <person name="Gujja S."/>
            <person name="Heiman D."/>
            <person name="Hepburn T."/>
            <person name="Howarth C."/>
            <person name="Jen D."/>
            <person name="Larson L."/>
            <person name="Lewis B."/>
            <person name="Mehta T."/>
            <person name="Park D."/>
            <person name="Pearson M."/>
            <person name="Roberts A."/>
            <person name="Saif S."/>
            <person name="Shenoy N."/>
            <person name="Sisk P."/>
            <person name="Stolte C."/>
            <person name="Sykes S."/>
            <person name="Thomson T."/>
            <person name="Walk T."/>
            <person name="White J."/>
            <person name="Yandava C."/>
            <person name="Burger G."/>
            <person name="Gray M.W."/>
            <person name="Holland P.W.H."/>
            <person name="King N."/>
            <person name="Lang F.B.F."/>
            <person name="Roger A.J."/>
            <person name="Ruiz-Trillo I."/>
            <person name="Lander E."/>
            <person name="Nusbaum C."/>
        </authorList>
    </citation>
    <scope>NUCLEOTIDE SEQUENCE [LARGE SCALE GENOMIC DNA]</scope>
    <source>
        <strain evidence="2 3">DAOM BR117</strain>
    </source>
</reference>
<protein>
    <submittedName>
        <fullName evidence="2">Uncharacterized protein</fullName>
    </submittedName>
</protein>
<dbReference type="RefSeq" id="XP_016603929.1">
    <property type="nucleotide sequence ID" value="XM_016757747.1"/>
</dbReference>
<dbReference type="GeneID" id="27692696"/>
<evidence type="ECO:0000256" key="1">
    <source>
        <dbReference type="SAM" id="MobiDB-lite"/>
    </source>
</evidence>
<feature type="region of interest" description="Disordered" evidence="1">
    <location>
        <begin position="57"/>
        <end position="102"/>
    </location>
</feature>
<dbReference type="InParanoid" id="A0A0L0H4I3"/>
<proteinExistence type="predicted"/>
<sequence>MYRELKVQHMDISVRNDVQPPGTVDRSGTGLNVMSLQNFVKRKPISKDAITVQSLVKRKHAHTKDGENLGPEKSSTQPLGWRVQNGGTLCEQTTKKSKLNNS</sequence>
<dbReference type="AlphaFoldDB" id="A0A0L0H4I3"/>